<keyword evidence="4" id="KW-0547">Nucleotide-binding</keyword>
<evidence type="ECO:0000256" key="7">
    <source>
        <dbReference type="ARBA" id="ARBA00023211"/>
    </source>
</evidence>
<dbReference type="GO" id="GO:0006281">
    <property type="term" value="P:DNA repair"/>
    <property type="evidence" value="ECO:0007669"/>
    <property type="project" value="TreeGrafter"/>
</dbReference>
<dbReference type="GO" id="GO:0003909">
    <property type="term" value="F:DNA ligase activity"/>
    <property type="evidence" value="ECO:0007669"/>
    <property type="project" value="TreeGrafter"/>
</dbReference>
<keyword evidence="7 9" id="KW-0464">Manganese</keyword>
<proteinExistence type="predicted"/>
<dbReference type="PROSITE" id="PS01288">
    <property type="entry name" value="UPF0027"/>
    <property type="match status" value="1"/>
</dbReference>
<comment type="caution">
    <text evidence="10">The sequence shown here is derived from an EMBL/GenBank/DDBJ whole genome shotgun (WGS) entry which is preliminary data.</text>
</comment>
<dbReference type="InterPro" id="IPR001233">
    <property type="entry name" value="RtcB"/>
</dbReference>
<dbReference type="GO" id="GO:0005525">
    <property type="term" value="F:GTP binding"/>
    <property type="evidence" value="ECO:0007669"/>
    <property type="project" value="UniProtKB-KW"/>
</dbReference>
<evidence type="ECO:0000256" key="4">
    <source>
        <dbReference type="ARBA" id="ARBA00022741"/>
    </source>
</evidence>
<dbReference type="Pfam" id="PF01139">
    <property type="entry name" value="RtcB"/>
    <property type="match status" value="1"/>
</dbReference>
<organism evidence="10 11">
    <name type="scientific">Escherichia coli</name>
    <dbReference type="NCBI Taxonomy" id="562"/>
    <lineage>
        <taxon>Bacteria</taxon>
        <taxon>Pseudomonadati</taxon>
        <taxon>Pseudomonadota</taxon>
        <taxon>Gammaproteobacteria</taxon>
        <taxon>Enterobacterales</taxon>
        <taxon>Enterobacteriaceae</taxon>
        <taxon>Escherichia</taxon>
    </lineage>
</organism>
<dbReference type="EC" id="6.5.1.8" evidence="1"/>
<dbReference type="GO" id="GO:0006396">
    <property type="term" value="P:RNA processing"/>
    <property type="evidence" value="ECO:0007669"/>
    <property type="project" value="InterPro"/>
</dbReference>
<dbReference type="GO" id="GO:0042245">
    <property type="term" value="P:RNA repair"/>
    <property type="evidence" value="ECO:0007669"/>
    <property type="project" value="UniProtKB-KW"/>
</dbReference>
<dbReference type="GO" id="GO:0170057">
    <property type="term" value="F:RNA ligase (GTP) activity"/>
    <property type="evidence" value="ECO:0007669"/>
    <property type="project" value="UniProtKB-EC"/>
</dbReference>
<dbReference type="EMBL" id="QKWZ01000270">
    <property type="protein sequence ID" value="PZT66332.1"/>
    <property type="molecule type" value="Genomic_DNA"/>
</dbReference>
<evidence type="ECO:0000256" key="2">
    <source>
        <dbReference type="ARBA" id="ARBA00022598"/>
    </source>
</evidence>
<dbReference type="PANTHER" id="PTHR43749:SF2">
    <property type="entry name" value="RNA-SPLICING LIGASE RTCB"/>
    <property type="match status" value="1"/>
</dbReference>
<dbReference type="SUPFAM" id="SSF103365">
    <property type="entry name" value="Hypothetical protein PH1602"/>
    <property type="match status" value="1"/>
</dbReference>
<dbReference type="PANTHER" id="PTHR43749">
    <property type="entry name" value="RNA-SPLICING LIGASE RTCB"/>
    <property type="match status" value="1"/>
</dbReference>
<dbReference type="InterPro" id="IPR052915">
    <property type="entry name" value="RtcB-like"/>
</dbReference>
<name>A0A2W6PD15_ECOLX</name>
<feature type="binding site" evidence="9">
    <location>
        <position position="75"/>
    </location>
    <ligand>
        <name>Mn(2+)</name>
        <dbReference type="ChEBI" id="CHEBI:29035"/>
        <label>1</label>
    </ligand>
</feature>
<dbReference type="Proteomes" id="UP000249482">
    <property type="component" value="Unassembled WGS sequence"/>
</dbReference>
<sequence>MNYELLTTENAPVKMWTKGVPVEADARQQLINTAKMPFIFKHIAVMPDVHLGKGSTIGSVIPTKGAIIPAAVGVDIGCGMNALRTALTAADLPENLAELRQAIETAVPHGRTTGRCKRDKGAWENPRNGLSWRPVISG</sequence>
<gene>
    <name evidence="10" type="ORF">DNQ45_11170</name>
</gene>
<evidence type="ECO:0000313" key="10">
    <source>
        <dbReference type="EMBL" id="PZT66332.1"/>
    </source>
</evidence>
<keyword evidence="5" id="KW-0692">RNA repair</keyword>
<evidence type="ECO:0000256" key="1">
    <source>
        <dbReference type="ARBA" id="ARBA00012726"/>
    </source>
</evidence>
<keyword evidence="2" id="KW-0436">Ligase</keyword>
<dbReference type="InterPro" id="IPR036025">
    <property type="entry name" value="RtcB-like_sf"/>
</dbReference>
<dbReference type="GO" id="GO:0030145">
    <property type="term" value="F:manganese ion binding"/>
    <property type="evidence" value="ECO:0007669"/>
    <property type="project" value="TreeGrafter"/>
</dbReference>
<evidence type="ECO:0000256" key="5">
    <source>
        <dbReference type="ARBA" id="ARBA00022800"/>
    </source>
</evidence>
<comment type="cofactor">
    <cofactor evidence="9">
        <name>Mn(2+)</name>
        <dbReference type="ChEBI" id="CHEBI:29035"/>
    </cofactor>
    <text evidence="9">Binds 2 manganese ions per subunit.</text>
</comment>
<keyword evidence="6" id="KW-0342">GTP-binding</keyword>
<dbReference type="Gene3D" id="3.90.1860.10">
    <property type="entry name" value="tRNA-splicing ligase RtcB"/>
    <property type="match status" value="1"/>
</dbReference>
<keyword evidence="3 9" id="KW-0479">Metal-binding</keyword>
<protein>
    <recommendedName>
        <fullName evidence="1">3'-phosphate/5'-hydroxy nucleic acid ligase</fullName>
        <ecNumber evidence="1">6.5.1.8</ecNumber>
    </recommendedName>
</protein>
<reference evidence="10 11" key="1">
    <citation type="submission" date="2018-06" db="EMBL/GenBank/DDBJ databases">
        <title>Draft genome sequence of mcr-1-harboring Escherichia coli isolated from wound infection of a hospitalized patient, in Bolivia.</title>
        <authorList>
            <person name="Munoz M.E."/>
            <person name="Moura Q."/>
            <person name="Ventura P.R.M."/>
            <person name="Bustos L.R."/>
            <person name="Ovando B.G."/>
            <person name="Terrazas D.I.V."/>
            <person name="Yarhui N.B."/>
            <person name="Cerdeira L."/>
            <person name="Lincopan N."/>
        </authorList>
    </citation>
    <scope>NUCLEOTIDE SEQUENCE [LARGE SCALE GENOMIC DNA]</scope>
    <source>
        <strain evidence="10 11">EcMLT</strain>
    </source>
</reference>
<dbReference type="AlphaFoldDB" id="A0A2W6PD15"/>
<accession>A0A2W6PD15</accession>
<evidence type="ECO:0000256" key="9">
    <source>
        <dbReference type="PIRSR" id="PIRSR601233-3"/>
    </source>
</evidence>
<comment type="catalytic activity">
    <reaction evidence="8">
        <text>a 3'-end 3'-phospho-ribonucleotide-RNA + a 5'-end dephospho-ribonucleoside-RNA + GTP = a ribonucleotidyl-ribonucleotide-RNA + GMP + diphosphate</text>
        <dbReference type="Rhea" id="RHEA:68076"/>
        <dbReference type="Rhea" id="RHEA-COMP:10463"/>
        <dbReference type="Rhea" id="RHEA-COMP:13936"/>
        <dbReference type="Rhea" id="RHEA-COMP:17355"/>
        <dbReference type="ChEBI" id="CHEBI:33019"/>
        <dbReference type="ChEBI" id="CHEBI:37565"/>
        <dbReference type="ChEBI" id="CHEBI:58115"/>
        <dbReference type="ChEBI" id="CHEBI:83062"/>
        <dbReference type="ChEBI" id="CHEBI:138284"/>
        <dbReference type="ChEBI" id="CHEBI:173118"/>
        <dbReference type="EC" id="6.5.1.8"/>
    </reaction>
</comment>
<evidence type="ECO:0000256" key="3">
    <source>
        <dbReference type="ARBA" id="ARBA00022723"/>
    </source>
</evidence>
<evidence type="ECO:0000256" key="8">
    <source>
        <dbReference type="ARBA" id="ARBA00047746"/>
    </source>
</evidence>
<evidence type="ECO:0000313" key="11">
    <source>
        <dbReference type="Proteomes" id="UP000249482"/>
    </source>
</evidence>
<evidence type="ECO:0000256" key="6">
    <source>
        <dbReference type="ARBA" id="ARBA00023134"/>
    </source>
</evidence>